<dbReference type="FunFam" id="1.10.1070.11:FF:000016">
    <property type="entry name" value="PIK1p Phosphatidylinositol 4-kinase"/>
    <property type="match status" value="1"/>
</dbReference>
<dbReference type="SMART" id="SM00146">
    <property type="entry name" value="PI3Kc"/>
    <property type="match status" value="1"/>
</dbReference>
<dbReference type="Gene3D" id="1.10.1070.11">
    <property type="entry name" value="Phosphatidylinositol 3-/4-kinase, catalytic domain"/>
    <property type="match status" value="1"/>
</dbReference>
<name>A0A5S6R0F7_TRIMR</name>
<organism evidence="11 12">
    <name type="scientific">Trichuris muris</name>
    <name type="common">Mouse whipworm</name>
    <dbReference type="NCBI Taxonomy" id="70415"/>
    <lineage>
        <taxon>Eukaryota</taxon>
        <taxon>Metazoa</taxon>
        <taxon>Ecdysozoa</taxon>
        <taxon>Nematoda</taxon>
        <taxon>Enoplea</taxon>
        <taxon>Dorylaimia</taxon>
        <taxon>Trichinellida</taxon>
        <taxon>Trichuridae</taxon>
        <taxon>Trichuris</taxon>
    </lineage>
</organism>
<evidence type="ECO:0000259" key="9">
    <source>
        <dbReference type="PROSITE" id="PS50290"/>
    </source>
</evidence>
<comment type="subcellular location">
    <subcellularLocation>
        <location evidence="1">Mitochondrion outer membrane</location>
        <topology evidence="1">Peripheral membrane protein</topology>
    </subcellularLocation>
    <subcellularLocation>
        <location evidence="6">Rough endoplasmic reticulum membrane</location>
        <topology evidence="6">Peripheral membrane protein</topology>
    </subcellularLocation>
</comment>
<comment type="catalytic activity">
    <reaction evidence="5">
        <text>a 1,2-diacyl-sn-glycero-3-phospho-(1D-myo-inositol) + ATP = a 1,2-diacyl-sn-glycero-3-phospho-(1D-myo-inositol 4-phosphate) + ADP + H(+)</text>
        <dbReference type="Rhea" id="RHEA:19877"/>
        <dbReference type="ChEBI" id="CHEBI:15378"/>
        <dbReference type="ChEBI" id="CHEBI:30616"/>
        <dbReference type="ChEBI" id="CHEBI:57880"/>
        <dbReference type="ChEBI" id="CHEBI:58178"/>
        <dbReference type="ChEBI" id="CHEBI:456216"/>
        <dbReference type="EC" id="2.7.1.67"/>
    </reaction>
    <physiologicalReaction direction="left-to-right" evidence="5">
        <dbReference type="Rhea" id="RHEA:19878"/>
    </physiologicalReaction>
</comment>
<evidence type="ECO:0000313" key="11">
    <source>
        <dbReference type="Proteomes" id="UP000046395"/>
    </source>
</evidence>
<dbReference type="InterPro" id="IPR057754">
    <property type="entry name" value="PI4-kinase_beta/PIK1_cat"/>
</dbReference>
<feature type="region of interest" description="Disordered" evidence="8">
    <location>
        <begin position="483"/>
        <end position="508"/>
    </location>
</feature>
<evidence type="ECO:0000256" key="2">
    <source>
        <dbReference type="ARBA" id="ARBA00012169"/>
    </source>
</evidence>
<dbReference type="PROSITE" id="PS00915">
    <property type="entry name" value="PI3_4_KINASE_1"/>
    <property type="match status" value="1"/>
</dbReference>
<dbReference type="Proteomes" id="UP000046395">
    <property type="component" value="Unassembled WGS sequence"/>
</dbReference>
<dbReference type="GO" id="GO:0005741">
    <property type="term" value="C:mitochondrial outer membrane"/>
    <property type="evidence" value="ECO:0007669"/>
    <property type="project" value="UniProtKB-SubCell"/>
</dbReference>
<feature type="domain" description="PIK helical" evidence="10">
    <location>
        <begin position="28"/>
        <end position="219"/>
    </location>
</feature>
<dbReference type="GO" id="GO:0048015">
    <property type="term" value="P:phosphatidylinositol-mediated signaling"/>
    <property type="evidence" value="ECO:0007669"/>
    <property type="project" value="TreeGrafter"/>
</dbReference>
<feature type="domain" description="PI3K/PI4K catalytic" evidence="9">
    <location>
        <begin position="506"/>
        <end position="779"/>
    </location>
</feature>
<dbReference type="Pfam" id="PF21245">
    <property type="entry name" value="PI4KB-PIK1_PIK"/>
    <property type="match status" value="1"/>
</dbReference>
<evidence type="ECO:0000256" key="8">
    <source>
        <dbReference type="SAM" id="MobiDB-lite"/>
    </source>
</evidence>
<keyword evidence="3" id="KW-0808">Transferase</keyword>
<proteinExistence type="predicted"/>
<dbReference type="GO" id="GO:0046854">
    <property type="term" value="P:phosphatidylinositol phosphate biosynthetic process"/>
    <property type="evidence" value="ECO:0007669"/>
    <property type="project" value="InterPro"/>
</dbReference>
<keyword evidence="4" id="KW-0418">Kinase</keyword>
<dbReference type="Gene3D" id="3.30.1010.10">
    <property type="entry name" value="Phosphatidylinositol 3-kinase Catalytic Subunit, Chain A, domain 4"/>
    <property type="match status" value="1"/>
</dbReference>
<dbReference type="InterPro" id="IPR000403">
    <property type="entry name" value="PI3/4_kinase_cat_dom"/>
</dbReference>
<dbReference type="PANTHER" id="PTHR10048:SF22">
    <property type="entry name" value="PHOSPHATIDYLINOSITOL 4-KINASE BETA"/>
    <property type="match status" value="1"/>
</dbReference>
<evidence type="ECO:0000313" key="12">
    <source>
        <dbReference type="WBParaSite" id="TMUE_3000013126.1"/>
    </source>
</evidence>
<evidence type="ECO:0000256" key="3">
    <source>
        <dbReference type="ARBA" id="ARBA00022679"/>
    </source>
</evidence>
<dbReference type="AlphaFoldDB" id="A0A5S6R0F7"/>
<dbReference type="InterPro" id="IPR049160">
    <property type="entry name" value="PI4KB-PIK1_PIK"/>
</dbReference>
<dbReference type="CDD" id="cd05168">
    <property type="entry name" value="PI4Kc_III_beta"/>
    <property type="match status" value="1"/>
</dbReference>
<dbReference type="PROSITE" id="PS51545">
    <property type="entry name" value="PIK_HELICAL"/>
    <property type="match status" value="1"/>
</dbReference>
<dbReference type="InterPro" id="IPR001263">
    <property type="entry name" value="PI3K_accessory_dom"/>
</dbReference>
<evidence type="ECO:0000256" key="6">
    <source>
        <dbReference type="ARBA" id="ARBA00037860"/>
    </source>
</evidence>
<dbReference type="GO" id="GO:0004430">
    <property type="term" value="F:1-phosphatidylinositol 4-kinase activity"/>
    <property type="evidence" value="ECO:0007669"/>
    <property type="project" value="UniProtKB-EC"/>
</dbReference>
<sequence length="794" mass="88828">MDSTCKTGCPHGKLHESEICVKCSLAQAFDLTEEKRVPQESNEANGTTSAASSESSMETAHSEATSASISTGDIPTTTLDTHNESFHAPVSSAAVPATPSSGTRQSLLLRLFESKVFNMHIAIQYLFSSKEAGVLTYLGNRMFSFAEEDVDFYLPQLICLYINEREVAEVLHPYILHRCRKSVGFSLKTSWLLDAYGVESLRGCKRKTHGLKLKNLILSEQIRPKCHISEKAWRTAVTSVPALPASDKRGHYRSRSDATGRAFDNGCCCHKTPEEAIVVLNEASRDCICNAPRLMPEAEFIKCLTAIGYRLRAICNREDRTSRLAAELAMLNLNLPARVWLPIYSEFPHHIVRIPPNAGVVLNSKDKAPYLIYVETVEVSEKSSLFPLAQKSLGGRTEHSRSADNLSSRCWNNSPISSSCVSLSNQPGSDDPELEDIRRQFPFDKIVTSDSLSQMSVESSTSADSKDLGVVITASDVRRRLTESLSAPTKQLKHSNEDPSASVLSEPWTEKAKRIRENSPYGNLPGWRLLPVMVKTGDDLRQELLAYQIMCQLQEIWNLERVPLRLRLYKTLVISRDSGMIEPVVNAVSLHQIKRNLSADGKKSCTVLDHFLSEFGEFNSEEFLTAQNNFIRSCAAYCLICYLLQVKDRHNGNILLDADGHIIHIDFGYILSSSPKNLGFECSPFKLTDEIIEVMGGPESEMFNYFKILMLQGLIAARKHHERILTIVEIMLSGSQLPCFRGGGTVIRDLRARFHVNCTDEKLHALIDDMVETSRRSITTRLYDNFQYFTNGIL</sequence>
<dbReference type="InterPro" id="IPR036940">
    <property type="entry name" value="PI3/4_kinase_cat_sf"/>
</dbReference>
<reference evidence="12" key="1">
    <citation type="submission" date="2019-12" db="UniProtKB">
        <authorList>
            <consortium name="WormBaseParasite"/>
        </authorList>
    </citation>
    <scope>IDENTIFICATION</scope>
</reference>
<dbReference type="PROSITE" id="PS00916">
    <property type="entry name" value="PI3_4_KINASE_2"/>
    <property type="match status" value="1"/>
</dbReference>
<dbReference type="GO" id="GO:0030867">
    <property type="term" value="C:rough endoplasmic reticulum membrane"/>
    <property type="evidence" value="ECO:0007669"/>
    <property type="project" value="UniProtKB-SubCell"/>
</dbReference>
<dbReference type="Pfam" id="PF00454">
    <property type="entry name" value="PI3_PI4_kinase"/>
    <property type="match status" value="1"/>
</dbReference>
<evidence type="ECO:0000256" key="1">
    <source>
        <dbReference type="ARBA" id="ARBA00004450"/>
    </source>
</evidence>
<dbReference type="WBParaSite" id="TMUE_3000013126.1">
    <property type="protein sequence ID" value="TMUE_3000013126.1"/>
    <property type="gene ID" value="WBGene00285104"/>
</dbReference>
<evidence type="ECO:0000256" key="7">
    <source>
        <dbReference type="ARBA" id="ARBA00039877"/>
    </source>
</evidence>
<feature type="region of interest" description="Disordered" evidence="8">
    <location>
        <begin position="34"/>
        <end position="82"/>
    </location>
</feature>
<protein>
    <recommendedName>
        <fullName evidence="7">Phosphatidylinositol 4-kinase beta</fullName>
        <ecNumber evidence="2">2.7.1.67</ecNumber>
    </recommendedName>
</protein>
<dbReference type="SUPFAM" id="SSF56112">
    <property type="entry name" value="Protein kinase-like (PK-like)"/>
    <property type="match status" value="1"/>
</dbReference>
<evidence type="ECO:0000256" key="5">
    <source>
        <dbReference type="ARBA" id="ARBA00036767"/>
    </source>
</evidence>
<dbReference type="STRING" id="70415.A0A5S6R0F7"/>
<keyword evidence="11" id="KW-1185">Reference proteome</keyword>
<feature type="compositionally biased region" description="Low complexity" evidence="8">
    <location>
        <begin position="47"/>
        <end position="71"/>
    </location>
</feature>
<accession>A0A5S6R0F7</accession>
<dbReference type="PROSITE" id="PS50290">
    <property type="entry name" value="PI3_4_KINASE_3"/>
    <property type="match status" value="1"/>
</dbReference>
<dbReference type="EC" id="2.7.1.67" evidence="2"/>
<dbReference type="InterPro" id="IPR011009">
    <property type="entry name" value="Kinase-like_dom_sf"/>
</dbReference>
<dbReference type="InterPro" id="IPR015433">
    <property type="entry name" value="PI3/4_kinase"/>
</dbReference>
<dbReference type="InterPro" id="IPR018936">
    <property type="entry name" value="PI3/4_kinase_CS"/>
</dbReference>
<evidence type="ECO:0000256" key="4">
    <source>
        <dbReference type="ARBA" id="ARBA00022777"/>
    </source>
</evidence>
<evidence type="ECO:0000259" key="10">
    <source>
        <dbReference type="PROSITE" id="PS51545"/>
    </source>
</evidence>
<dbReference type="PANTHER" id="PTHR10048">
    <property type="entry name" value="PHOSPHATIDYLINOSITOL KINASE"/>
    <property type="match status" value="1"/>
</dbReference>